<keyword evidence="3" id="KW-1185">Reference proteome</keyword>
<sequence length="123" mass="13650">MAGFRERRPSRHGAPARRAAEPELGQHDPELDSYLAALSRDATPGATETTGRFGSAQVFQLRLPALRIEQLRRVAEERGTSPGALATEWVLERLEQEDAPTGPMPVTAAEAGRRAQLRLRRRR</sequence>
<evidence type="ECO:0000256" key="1">
    <source>
        <dbReference type="SAM" id="MobiDB-lite"/>
    </source>
</evidence>
<feature type="region of interest" description="Disordered" evidence="1">
    <location>
        <begin position="97"/>
        <end position="123"/>
    </location>
</feature>
<accession>A0ABP8WVL3</accession>
<gene>
    <name evidence="2" type="ORF">GCM10023215_36390</name>
</gene>
<evidence type="ECO:0008006" key="4">
    <source>
        <dbReference type="Google" id="ProtNLM"/>
    </source>
</evidence>
<proteinExistence type="predicted"/>
<evidence type="ECO:0000313" key="2">
    <source>
        <dbReference type="EMBL" id="GAA4695341.1"/>
    </source>
</evidence>
<feature type="compositionally biased region" description="Basic and acidic residues" evidence="1">
    <location>
        <begin position="18"/>
        <end position="30"/>
    </location>
</feature>
<dbReference type="Proteomes" id="UP001500325">
    <property type="component" value="Unassembled WGS sequence"/>
</dbReference>
<protein>
    <recommendedName>
        <fullName evidence="4">CopG family transcriptional regulator</fullName>
    </recommendedName>
</protein>
<organism evidence="2 3">
    <name type="scientific">Pseudonocardia yuanmonensis</name>
    <dbReference type="NCBI Taxonomy" id="1095914"/>
    <lineage>
        <taxon>Bacteria</taxon>
        <taxon>Bacillati</taxon>
        <taxon>Actinomycetota</taxon>
        <taxon>Actinomycetes</taxon>
        <taxon>Pseudonocardiales</taxon>
        <taxon>Pseudonocardiaceae</taxon>
        <taxon>Pseudonocardia</taxon>
    </lineage>
</organism>
<feature type="region of interest" description="Disordered" evidence="1">
    <location>
        <begin position="1"/>
        <end position="31"/>
    </location>
</feature>
<dbReference type="EMBL" id="BAABIC010000011">
    <property type="protein sequence ID" value="GAA4695341.1"/>
    <property type="molecule type" value="Genomic_DNA"/>
</dbReference>
<reference evidence="3" key="1">
    <citation type="journal article" date="2019" name="Int. J. Syst. Evol. Microbiol.">
        <title>The Global Catalogue of Microorganisms (GCM) 10K type strain sequencing project: providing services to taxonomists for standard genome sequencing and annotation.</title>
        <authorList>
            <consortium name="The Broad Institute Genomics Platform"/>
            <consortium name="The Broad Institute Genome Sequencing Center for Infectious Disease"/>
            <person name="Wu L."/>
            <person name="Ma J."/>
        </authorList>
    </citation>
    <scope>NUCLEOTIDE SEQUENCE [LARGE SCALE GENOMIC DNA]</scope>
    <source>
        <strain evidence="3">JCM 18055</strain>
    </source>
</reference>
<comment type="caution">
    <text evidence="2">The sequence shown here is derived from an EMBL/GenBank/DDBJ whole genome shotgun (WGS) entry which is preliminary data.</text>
</comment>
<evidence type="ECO:0000313" key="3">
    <source>
        <dbReference type="Proteomes" id="UP001500325"/>
    </source>
</evidence>
<name>A0ABP8WVL3_9PSEU</name>
<dbReference type="RefSeq" id="WP_345381758.1">
    <property type="nucleotide sequence ID" value="NZ_BAABIC010000011.1"/>
</dbReference>